<dbReference type="AlphaFoldDB" id="A0A7J0D6B0"/>
<feature type="signal peptide" evidence="1">
    <location>
        <begin position="1"/>
        <end position="20"/>
    </location>
</feature>
<name>A0A7J0D6B0_9ERIC</name>
<dbReference type="OrthoDB" id="1433682at2759"/>
<proteinExistence type="predicted"/>
<sequence length="310" mass="34799">MWWCLLPDTLLVKPWASCSAEHANAIRDAEESFYLRLGYPTCLHQGDVHKLVLDAFKEPEVFYPFSLKPDNRRMAPAVMVGVIVLSLTLGESITEQWIMGKGLALLLRFPLITSGHLSPEACISAFLFAKEVYVGGVKRPAEKLSVFVSLTRSGLPRIIPAHHRKIIARRDARSDQVTQWYLSWFTLSILVCLAPKEVYPMDLHNPDQTRDVVGSNQVLNPSVMKDTRGRAIRSCFTSLTLEMVSYARDTASVLSVPGLVPSVVLWQPYIRYACESIPLEILEVHANRTLSEALPMMEALASRFPHRAPD</sequence>
<evidence type="ECO:0000313" key="4">
    <source>
        <dbReference type="EMBL" id="GFS28907.1"/>
    </source>
</evidence>
<dbReference type="EMBL" id="BJWL01000060">
    <property type="protein sequence ID" value="GFS28907.1"/>
    <property type="molecule type" value="Genomic_DNA"/>
</dbReference>
<feature type="chain" id="PRO_5036204874" evidence="1">
    <location>
        <begin position="21"/>
        <end position="310"/>
    </location>
</feature>
<organism evidence="3 5">
    <name type="scientific">Actinidia rufa</name>
    <dbReference type="NCBI Taxonomy" id="165716"/>
    <lineage>
        <taxon>Eukaryota</taxon>
        <taxon>Viridiplantae</taxon>
        <taxon>Streptophyta</taxon>
        <taxon>Embryophyta</taxon>
        <taxon>Tracheophyta</taxon>
        <taxon>Spermatophyta</taxon>
        <taxon>Magnoliopsida</taxon>
        <taxon>eudicotyledons</taxon>
        <taxon>Gunneridae</taxon>
        <taxon>Pentapetalae</taxon>
        <taxon>asterids</taxon>
        <taxon>Ericales</taxon>
        <taxon>Actinidiaceae</taxon>
        <taxon>Actinidia</taxon>
    </lineage>
</organism>
<protein>
    <submittedName>
        <fullName evidence="3">Uncharacterized protein</fullName>
    </submittedName>
</protein>
<dbReference type="EMBL" id="BJWL01000035">
    <property type="protein sequence ID" value="GFS28122.1"/>
    <property type="molecule type" value="Genomic_DNA"/>
</dbReference>
<keyword evidence="1" id="KW-0732">Signal</keyword>
<gene>
    <name evidence="2" type="ORF">Acr_00g0000160</name>
    <name evidence="3" type="ORF">Acr_00g0000510</name>
    <name evidence="4" type="ORF">Acr_00g0004590</name>
</gene>
<evidence type="ECO:0000313" key="3">
    <source>
        <dbReference type="EMBL" id="GFS28207.1"/>
    </source>
</evidence>
<dbReference type="EMBL" id="BJWL01000037">
    <property type="protein sequence ID" value="GFS28207.1"/>
    <property type="molecule type" value="Genomic_DNA"/>
</dbReference>
<evidence type="ECO:0000313" key="5">
    <source>
        <dbReference type="Proteomes" id="UP000585474"/>
    </source>
</evidence>
<keyword evidence="5" id="KW-1185">Reference proteome</keyword>
<reference evidence="3" key="2">
    <citation type="submission" date="2020-08" db="EMBL/GenBank/DDBJ databases">
        <title>De Novo Assembly of kiwifruit Actinidia rufa.</title>
        <authorList>
            <person name="Sugita-Konishi S."/>
            <person name="Sato K."/>
            <person name="Mori E."/>
            <person name="Abe Y."/>
            <person name="Kisaki G."/>
            <person name="Hamano K."/>
            <person name="Suezawa K."/>
            <person name="Otani M."/>
            <person name="Fukuda T."/>
            <person name="Manabe T."/>
            <person name="Gomi K."/>
            <person name="Tabuchi M."/>
            <person name="Akimitsu K."/>
            <person name="Kataoka I."/>
        </authorList>
    </citation>
    <scope>NUCLEOTIDE SEQUENCE</scope>
    <source>
        <strain evidence="5">cv. Fuchu</strain>
        <strain evidence="3">Fuchu</strain>
    </source>
</reference>
<evidence type="ECO:0000313" key="2">
    <source>
        <dbReference type="EMBL" id="GFS28122.1"/>
    </source>
</evidence>
<evidence type="ECO:0000256" key="1">
    <source>
        <dbReference type="SAM" id="SignalP"/>
    </source>
</evidence>
<reference evidence="5" key="1">
    <citation type="submission" date="2019-07" db="EMBL/GenBank/DDBJ databases">
        <title>De Novo Assembly of kiwifruit Actinidia rufa.</title>
        <authorList>
            <person name="Sugita-Konishi S."/>
            <person name="Sato K."/>
            <person name="Mori E."/>
            <person name="Abe Y."/>
            <person name="Kisaki G."/>
            <person name="Hamano K."/>
            <person name="Suezawa K."/>
            <person name="Otani M."/>
            <person name="Fukuda T."/>
            <person name="Manabe T."/>
            <person name="Gomi K."/>
            <person name="Tabuchi M."/>
            <person name="Akimitsu K."/>
            <person name="Kataoka I."/>
        </authorList>
    </citation>
    <scope>NUCLEOTIDE SEQUENCE [LARGE SCALE GENOMIC DNA]</scope>
    <source>
        <strain evidence="5">cv. Fuchu</strain>
    </source>
</reference>
<accession>A0A7J0D6B0</accession>
<dbReference type="Proteomes" id="UP000585474">
    <property type="component" value="Unassembled WGS sequence"/>
</dbReference>
<comment type="caution">
    <text evidence="3">The sequence shown here is derived from an EMBL/GenBank/DDBJ whole genome shotgun (WGS) entry which is preliminary data.</text>
</comment>